<dbReference type="SUPFAM" id="SSF159941">
    <property type="entry name" value="MM3350-like"/>
    <property type="match status" value="1"/>
</dbReference>
<name>A0AAD4R5V9_9BILA</name>
<keyword evidence="3" id="KW-1185">Reference proteome</keyword>
<dbReference type="AlphaFoldDB" id="A0AAD4R5V9"/>
<dbReference type="Gene3D" id="3.10.290.30">
    <property type="entry name" value="MM3350-like"/>
    <property type="match status" value="1"/>
</dbReference>
<comment type="caution">
    <text evidence="2">The sequence shown here is derived from an EMBL/GenBank/DDBJ whole genome shotgun (WGS) entry which is preliminary data.</text>
</comment>
<dbReference type="Proteomes" id="UP001201812">
    <property type="component" value="Unassembled WGS sequence"/>
</dbReference>
<dbReference type="InterPro" id="IPR012912">
    <property type="entry name" value="Plasmid_pRiA4b_Orf3-like"/>
</dbReference>
<accession>A0AAD4R5V9</accession>
<dbReference type="InterPro" id="IPR024047">
    <property type="entry name" value="MM3350-like_sf"/>
</dbReference>
<sequence>MADKKIYQFKLSLRDSKPPIWRRIQVPADYSFRDLHVAIADAMGWKDYHLHYFKLRNGITIGPSDPDSDDLDEKVEKIAKTFSEEGAKFRYEYDMGDGWEHDVVLEKILDSDGGKYPRCVAGKRACPPEDCGGIFGFGELLEKLADKNDPEHDESTNWLEECGYHNYDPAHFVPSDVVFDDPAVRQ</sequence>
<evidence type="ECO:0000259" key="1">
    <source>
        <dbReference type="Pfam" id="PF07929"/>
    </source>
</evidence>
<dbReference type="EMBL" id="JAKKPZ010000019">
    <property type="protein sequence ID" value="KAI1712200.1"/>
    <property type="molecule type" value="Genomic_DNA"/>
</dbReference>
<dbReference type="Pfam" id="PF07929">
    <property type="entry name" value="PRiA4_ORF3"/>
    <property type="match status" value="1"/>
</dbReference>
<organism evidence="2 3">
    <name type="scientific">Ditylenchus destructor</name>
    <dbReference type="NCBI Taxonomy" id="166010"/>
    <lineage>
        <taxon>Eukaryota</taxon>
        <taxon>Metazoa</taxon>
        <taxon>Ecdysozoa</taxon>
        <taxon>Nematoda</taxon>
        <taxon>Chromadorea</taxon>
        <taxon>Rhabditida</taxon>
        <taxon>Tylenchina</taxon>
        <taxon>Tylenchomorpha</taxon>
        <taxon>Sphaerularioidea</taxon>
        <taxon>Anguinidae</taxon>
        <taxon>Anguininae</taxon>
        <taxon>Ditylenchus</taxon>
    </lineage>
</organism>
<proteinExistence type="predicted"/>
<dbReference type="PANTHER" id="PTHR41878:SF1">
    <property type="entry name" value="TNPR PROTEIN"/>
    <property type="match status" value="1"/>
</dbReference>
<evidence type="ECO:0000313" key="2">
    <source>
        <dbReference type="EMBL" id="KAI1712200.1"/>
    </source>
</evidence>
<reference evidence="2" key="1">
    <citation type="submission" date="2022-01" db="EMBL/GenBank/DDBJ databases">
        <title>Genome Sequence Resource for Two Populations of Ditylenchus destructor, the Migratory Endoparasitic Phytonematode.</title>
        <authorList>
            <person name="Zhang H."/>
            <person name="Lin R."/>
            <person name="Xie B."/>
        </authorList>
    </citation>
    <scope>NUCLEOTIDE SEQUENCE</scope>
    <source>
        <strain evidence="2">BazhouSP</strain>
    </source>
</reference>
<evidence type="ECO:0000313" key="3">
    <source>
        <dbReference type="Proteomes" id="UP001201812"/>
    </source>
</evidence>
<protein>
    <submittedName>
        <fullName evidence="2">Plasmid pRiA4b ORF-3-like protein domain-containing protein</fullName>
    </submittedName>
</protein>
<dbReference type="PANTHER" id="PTHR41878">
    <property type="entry name" value="LEXA REPRESSOR-RELATED"/>
    <property type="match status" value="1"/>
</dbReference>
<feature type="domain" description="Plasmid pRiA4b Orf3-like" evidence="1">
    <location>
        <begin position="5"/>
        <end position="172"/>
    </location>
</feature>
<gene>
    <name evidence="2" type="ORF">DdX_09744</name>
</gene>